<sequence length="241" mass="26789">MVNNHGLECKNLFDKYERILQSSMFLSGADADSYEVASSIPDDAISWCLMPTDIPANLSPKTATADGNCLYFSASIALTGTEVLAHVLRLLVAAELFLEADFYAGHPYFKENLKKCNYSESTRFAIALSSDYEDVRNRRDVVVEEAKVTCRNGKWGAMLQIMALTSGIGRPIFAVYPDTVNQAVRSFLPWSSETKNAAAQRSTIPTRDDLNNVDKDILGTSKCRFRAKPLCTTYSIKLSWL</sequence>
<proteinExistence type="predicted"/>
<evidence type="ECO:0000313" key="2">
    <source>
        <dbReference type="Proteomes" id="UP001163046"/>
    </source>
</evidence>
<dbReference type="AlphaFoldDB" id="A0A9W9YEX7"/>
<gene>
    <name evidence="1" type="ORF">OS493_008026</name>
</gene>
<keyword evidence="2" id="KW-1185">Reference proteome</keyword>
<evidence type="ECO:0000313" key="1">
    <source>
        <dbReference type="EMBL" id="KAJ7337868.1"/>
    </source>
</evidence>
<dbReference type="Proteomes" id="UP001163046">
    <property type="component" value="Unassembled WGS sequence"/>
</dbReference>
<accession>A0A9W9YEX7</accession>
<dbReference type="Gene3D" id="3.90.70.80">
    <property type="match status" value="1"/>
</dbReference>
<evidence type="ECO:0008006" key="3">
    <source>
        <dbReference type="Google" id="ProtNLM"/>
    </source>
</evidence>
<dbReference type="EMBL" id="MU827780">
    <property type="protein sequence ID" value="KAJ7337868.1"/>
    <property type="molecule type" value="Genomic_DNA"/>
</dbReference>
<protein>
    <recommendedName>
        <fullName evidence="3">OTU domain-containing protein</fullName>
    </recommendedName>
</protein>
<comment type="caution">
    <text evidence="1">The sequence shown here is derived from an EMBL/GenBank/DDBJ whole genome shotgun (WGS) entry which is preliminary data.</text>
</comment>
<dbReference type="OrthoDB" id="5990236at2759"/>
<name>A0A9W9YEX7_9CNID</name>
<organism evidence="1 2">
    <name type="scientific">Desmophyllum pertusum</name>
    <dbReference type="NCBI Taxonomy" id="174260"/>
    <lineage>
        <taxon>Eukaryota</taxon>
        <taxon>Metazoa</taxon>
        <taxon>Cnidaria</taxon>
        <taxon>Anthozoa</taxon>
        <taxon>Hexacorallia</taxon>
        <taxon>Scleractinia</taxon>
        <taxon>Caryophylliina</taxon>
        <taxon>Caryophylliidae</taxon>
        <taxon>Desmophyllum</taxon>
    </lineage>
</organism>
<reference evidence="1" key="1">
    <citation type="submission" date="2023-01" db="EMBL/GenBank/DDBJ databases">
        <title>Genome assembly of the deep-sea coral Lophelia pertusa.</title>
        <authorList>
            <person name="Herrera S."/>
            <person name="Cordes E."/>
        </authorList>
    </citation>
    <scope>NUCLEOTIDE SEQUENCE</scope>
    <source>
        <strain evidence="1">USNM1676648</strain>
        <tissue evidence="1">Polyp</tissue>
    </source>
</reference>